<dbReference type="Proteomes" id="UP000037460">
    <property type="component" value="Unassembled WGS sequence"/>
</dbReference>
<name>A0A0M0JH97_9EUKA</name>
<proteinExistence type="inferred from homology"/>
<organism evidence="4 5">
    <name type="scientific">Chrysochromulina tobinii</name>
    <dbReference type="NCBI Taxonomy" id="1460289"/>
    <lineage>
        <taxon>Eukaryota</taxon>
        <taxon>Haptista</taxon>
        <taxon>Haptophyta</taxon>
        <taxon>Prymnesiophyceae</taxon>
        <taxon>Prymnesiales</taxon>
        <taxon>Chrysochromulinaceae</taxon>
        <taxon>Chrysochromulina</taxon>
    </lineage>
</organism>
<feature type="compositionally biased region" description="Low complexity" evidence="2">
    <location>
        <begin position="424"/>
        <end position="437"/>
    </location>
</feature>
<protein>
    <submittedName>
        <fullName evidence="4">G1 s-specific cyclin-d3</fullName>
    </submittedName>
</protein>
<reference evidence="5" key="1">
    <citation type="journal article" date="2015" name="PLoS Genet.">
        <title>Genome Sequence and Transcriptome Analyses of Chrysochromulina tobin: Metabolic Tools for Enhanced Algal Fitness in the Prominent Order Prymnesiales (Haptophyceae).</title>
        <authorList>
            <person name="Hovde B.T."/>
            <person name="Deodato C.R."/>
            <person name="Hunsperger H.M."/>
            <person name="Ryken S.A."/>
            <person name="Yost W."/>
            <person name="Jha R.K."/>
            <person name="Patterson J."/>
            <person name="Monnat R.J. Jr."/>
            <person name="Barlow S.B."/>
            <person name="Starkenburg S.R."/>
            <person name="Cattolico R.A."/>
        </authorList>
    </citation>
    <scope>NUCLEOTIDE SEQUENCE</scope>
    <source>
        <strain evidence="5">CCMP291</strain>
    </source>
</reference>
<dbReference type="InterPro" id="IPR036915">
    <property type="entry name" value="Cyclin-like_sf"/>
</dbReference>
<feature type="domain" description="Cyclin-like" evidence="3">
    <location>
        <begin position="57"/>
        <end position="145"/>
    </location>
</feature>
<keyword evidence="5" id="KW-1185">Reference proteome</keyword>
<gene>
    <name evidence="4" type="ORF">Ctob_011478</name>
</gene>
<dbReference type="InterPro" id="IPR039361">
    <property type="entry name" value="Cyclin"/>
</dbReference>
<dbReference type="SMART" id="SM00385">
    <property type="entry name" value="CYCLIN"/>
    <property type="match status" value="2"/>
</dbReference>
<dbReference type="AlphaFoldDB" id="A0A0M0JH97"/>
<dbReference type="OrthoDB" id="306099at2759"/>
<evidence type="ECO:0000313" key="4">
    <source>
        <dbReference type="EMBL" id="KOO25956.1"/>
    </source>
</evidence>
<dbReference type="PANTHER" id="PTHR10177">
    <property type="entry name" value="CYCLINS"/>
    <property type="match status" value="1"/>
</dbReference>
<feature type="region of interest" description="Disordered" evidence="2">
    <location>
        <begin position="419"/>
        <end position="448"/>
    </location>
</feature>
<keyword evidence="1" id="KW-0195">Cyclin</keyword>
<dbReference type="Gene3D" id="1.10.472.10">
    <property type="entry name" value="Cyclin-like"/>
    <property type="match status" value="2"/>
</dbReference>
<sequence length="448" mass="49526">MVKGRRRAYKPGPEMAQPRERLRVLIEQGSQYMIPPDYVAMARPDFFTEAYREKVVKYINELAEDFGLQVQTGGIACNYFDRYIPIALRKGPISKRQMQMIASTCMLISAKFFDRKLPPISELVILHNHTVTPEQFMHQEMVILEALEWKLHVILPHALIEPLRACLPHAPADQAINDRMMFFIDLSVYGYELLRYTPAEILGGSMLAAWKFSNESVACDHFLPAMADACATCEDSLQRCANELVRYYQVCFLDAPKMIPQPIEPGTEGPVQLVAFTDLFEVTHEPSAAPSKIKRNDSTDTQIGDMGGASTDERVPAAVPAAEDHPIQPSDRRDAYPLPVPLPVDITAPLIDGHDSPLTTAVEHMFAPVEAMADDVFTCDEERSDTPTEIFTKNFGKEPARAKAAEAAYGPSAAAVKKLDMGRAASSASSGQSSQGSLKRPRATSPPS</sequence>
<dbReference type="InterPro" id="IPR013763">
    <property type="entry name" value="Cyclin-like_dom"/>
</dbReference>
<comment type="similarity">
    <text evidence="1">Belongs to the cyclin family.</text>
</comment>
<evidence type="ECO:0000259" key="3">
    <source>
        <dbReference type="SMART" id="SM00385"/>
    </source>
</evidence>
<dbReference type="InterPro" id="IPR006671">
    <property type="entry name" value="Cyclin_N"/>
</dbReference>
<dbReference type="SUPFAM" id="SSF47954">
    <property type="entry name" value="Cyclin-like"/>
    <property type="match status" value="1"/>
</dbReference>
<comment type="caution">
    <text evidence="4">The sequence shown here is derived from an EMBL/GenBank/DDBJ whole genome shotgun (WGS) entry which is preliminary data.</text>
</comment>
<dbReference type="Pfam" id="PF00134">
    <property type="entry name" value="Cyclin_N"/>
    <property type="match status" value="1"/>
</dbReference>
<evidence type="ECO:0000256" key="1">
    <source>
        <dbReference type="RuleBase" id="RU000383"/>
    </source>
</evidence>
<feature type="domain" description="Cyclin-like" evidence="3">
    <location>
        <begin position="161"/>
        <end position="246"/>
    </location>
</feature>
<accession>A0A0M0JH97</accession>
<dbReference type="EMBL" id="JWZX01002908">
    <property type="protein sequence ID" value="KOO25956.1"/>
    <property type="molecule type" value="Genomic_DNA"/>
</dbReference>
<evidence type="ECO:0000256" key="2">
    <source>
        <dbReference type="SAM" id="MobiDB-lite"/>
    </source>
</evidence>
<evidence type="ECO:0000313" key="5">
    <source>
        <dbReference type="Proteomes" id="UP000037460"/>
    </source>
</evidence>